<reference evidence="1" key="2">
    <citation type="journal article" date="2015" name="Data Brief">
        <title>Shoot transcriptome of the giant reed, Arundo donax.</title>
        <authorList>
            <person name="Barrero R.A."/>
            <person name="Guerrero F.D."/>
            <person name="Moolhuijzen P."/>
            <person name="Goolsby J.A."/>
            <person name="Tidwell J."/>
            <person name="Bellgard S.E."/>
            <person name="Bellgard M.I."/>
        </authorList>
    </citation>
    <scope>NUCLEOTIDE SEQUENCE</scope>
    <source>
        <tissue evidence="1">Shoot tissue taken approximately 20 cm above the soil surface</tissue>
    </source>
</reference>
<proteinExistence type="predicted"/>
<reference evidence="1" key="1">
    <citation type="submission" date="2014-09" db="EMBL/GenBank/DDBJ databases">
        <authorList>
            <person name="Magalhaes I.L.F."/>
            <person name="Oliveira U."/>
            <person name="Santos F.R."/>
            <person name="Vidigal T.H.D.A."/>
            <person name="Brescovit A.D."/>
            <person name="Santos A.J."/>
        </authorList>
    </citation>
    <scope>NUCLEOTIDE SEQUENCE</scope>
    <source>
        <tissue evidence="1">Shoot tissue taken approximately 20 cm above the soil surface</tissue>
    </source>
</reference>
<organism evidence="1">
    <name type="scientific">Arundo donax</name>
    <name type="common">Giant reed</name>
    <name type="synonym">Donax arundinaceus</name>
    <dbReference type="NCBI Taxonomy" id="35708"/>
    <lineage>
        <taxon>Eukaryota</taxon>
        <taxon>Viridiplantae</taxon>
        <taxon>Streptophyta</taxon>
        <taxon>Embryophyta</taxon>
        <taxon>Tracheophyta</taxon>
        <taxon>Spermatophyta</taxon>
        <taxon>Magnoliopsida</taxon>
        <taxon>Liliopsida</taxon>
        <taxon>Poales</taxon>
        <taxon>Poaceae</taxon>
        <taxon>PACMAD clade</taxon>
        <taxon>Arundinoideae</taxon>
        <taxon>Arundineae</taxon>
        <taxon>Arundo</taxon>
    </lineage>
</organism>
<sequence>MFSGKFNQETLLLRGFCISLPRLLSYQCDFGHNQSIRHYLIAN</sequence>
<dbReference type="EMBL" id="GBRH01268895">
    <property type="protein sequence ID" value="JAD29000.1"/>
    <property type="molecule type" value="Transcribed_RNA"/>
</dbReference>
<evidence type="ECO:0000313" key="1">
    <source>
        <dbReference type="EMBL" id="JAD29000.1"/>
    </source>
</evidence>
<protein>
    <submittedName>
        <fullName evidence="1">Uncharacterized protein</fullName>
    </submittedName>
</protein>
<dbReference type="AlphaFoldDB" id="A0A0A9Q2R8"/>
<accession>A0A0A9Q2R8</accession>
<name>A0A0A9Q2R8_ARUDO</name>